<evidence type="ECO:0000313" key="2">
    <source>
        <dbReference type="EMBL" id="GAH10721.1"/>
    </source>
</evidence>
<accession>X1CQN2</accession>
<reference evidence="2" key="1">
    <citation type="journal article" date="2014" name="Front. Microbiol.">
        <title>High frequency of phylogenetically diverse reductive dehalogenase-homologous genes in deep subseafloor sedimentary metagenomes.</title>
        <authorList>
            <person name="Kawai M."/>
            <person name="Futagami T."/>
            <person name="Toyoda A."/>
            <person name="Takaki Y."/>
            <person name="Nishi S."/>
            <person name="Hori S."/>
            <person name="Arai W."/>
            <person name="Tsubouchi T."/>
            <person name="Morono Y."/>
            <person name="Uchiyama I."/>
            <person name="Ito T."/>
            <person name="Fujiyama A."/>
            <person name="Inagaki F."/>
            <person name="Takami H."/>
        </authorList>
    </citation>
    <scope>NUCLEOTIDE SEQUENCE</scope>
    <source>
        <strain evidence="2">Expedition CK06-06</strain>
    </source>
</reference>
<comment type="caution">
    <text evidence="2">The sequence shown here is derived from an EMBL/GenBank/DDBJ whole genome shotgun (WGS) entry which is preliminary data.</text>
</comment>
<feature type="non-terminal residue" evidence="2">
    <location>
        <position position="34"/>
    </location>
</feature>
<protein>
    <submittedName>
        <fullName evidence="2">Uncharacterized protein</fullName>
    </submittedName>
</protein>
<keyword evidence="1" id="KW-1133">Transmembrane helix</keyword>
<dbReference type="EMBL" id="BART01029784">
    <property type="protein sequence ID" value="GAH10721.1"/>
    <property type="molecule type" value="Genomic_DNA"/>
</dbReference>
<dbReference type="AlphaFoldDB" id="X1CQN2"/>
<organism evidence="2">
    <name type="scientific">marine sediment metagenome</name>
    <dbReference type="NCBI Taxonomy" id="412755"/>
    <lineage>
        <taxon>unclassified sequences</taxon>
        <taxon>metagenomes</taxon>
        <taxon>ecological metagenomes</taxon>
    </lineage>
</organism>
<proteinExistence type="predicted"/>
<gene>
    <name evidence="2" type="ORF">S01H4_52178</name>
</gene>
<keyword evidence="1" id="KW-0472">Membrane</keyword>
<sequence length="34" mass="3953">MHKVKNEYFIRALLILIIALIYNTCIAFAINDLT</sequence>
<keyword evidence="1" id="KW-0812">Transmembrane</keyword>
<feature type="transmembrane region" description="Helical" evidence="1">
    <location>
        <begin position="12"/>
        <end position="30"/>
    </location>
</feature>
<evidence type="ECO:0000256" key="1">
    <source>
        <dbReference type="SAM" id="Phobius"/>
    </source>
</evidence>
<name>X1CQN2_9ZZZZ</name>